<keyword evidence="3" id="KW-1185">Reference proteome</keyword>
<accession>A0AAW2E1B7</accession>
<dbReference type="GO" id="GO:0032259">
    <property type="term" value="P:methylation"/>
    <property type="evidence" value="ECO:0007669"/>
    <property type="project" value="UniProtKB-KW"/>
</dbReference>
<evidence type="ECO:0000313" key="2">
    <source>
        <dbReference type="EMBL" id="KAL0015395.1"/>
    </source>
</evidence>
<dbReference type="GO" id="GO:0003676">
    <property type="term" value="F:nucleic acid binding"/>
    <property type="evidence" value="ECO:0007669"/>
    <property type="project" value="InterPro"/>
</dbReference>
<dbReference type="PANTHER" id="PTHR47074">
    <property type="entry name" value="BNAC02G40300D PROTEIN"/>
    <property type="match status" value="1"/>
</dbReference>
<feature type="domain" description="RNase H type-1" evidence="1">
    <location>
        <begin position="83"/>
        <end position="187"/>
    </location>
</feature>
<dbReference type="PANTHER" id="PTHR47074:SF48">
    <property type="entry name" value="POLYNUCLEOTIDYL TRANSFERASE, RIBONUCLEASE H-LIKE SUPERFAMILY PROTEIN"/>
    <property type="match status" value="1"/>
</dbReference>
<dbReference type="InterPro" id="IPR042086">
    <property type="entry name" value="MeTrfase_capping"/>
</dbReference>
<dbReference type="GO" id="GO:0046872">
    <property type="term" value="F:metal ion binding"/>
    <property type="evidence" value="ECO:0007669"/>
    <property type="project" value="UniProtKB-KW"/>
</dbReference>
<reference evidence="2 3" key="1">
    <citation type="submission" date="2024-01" db="EMBL/GenBank/DDBJ databases">
        <title>A telomere-to-telomere, gap-free genome of sweet tea (Lithocarpus litseifolius).</title>
        <authorList>
            <person name="Zhou J."/>
        </authorList>
    </citation>
    <scope>NUCLEOTIDE SEQUENCE [LARGE SCALE GENOMIC DNA]</scope>
    <source>
        <strain evidence="2">Zhou-2022a</strain>
        <tissue evidence="2">Leaf</tissue>
    </source>
</reference>
<organism evidence="2 3">
    <name type="scientific">Lithocarpus litseifolius</name>
    <dbReference type="NCBI Taxonomy" id="425828"/>
    <lineage>
        <taxon>Eukaryota</taxon>
        <taxon>Viridiplantae</taxon>
        <taxon>Streptophyta</taxon>
        <taxon>Embryophyta</taxon>
        <taxon>Tracheophyta</taxon>
        <taxon>Spermatophyta</taxon>
        <taxon>Magnoliopsida</taxon>
        <taxon>eudicotyledons</taxon>
        <taxon>Gunneridae</taxon>
        <taxon>Pentapetalae</taxon>
        <taxon>rosids</taxon>
        <taxon>fabids</taxon>
        <taxon>Fagales</taxon>
        <taxon>Fagaceae</taxon>
        <taxon>Lithocarpus</taxon>
    </lineage>
</organism>
<dbReference type="Pfam" id="PF13456">
    <property type="entry name" value="RVT_3"/>
    <property type="match status" value="1"/>
</dbReference>
<dbReference type="InterPro" id="IPR029063">
    <property type="entry name" value="SAM-dependent_MTases_sf"/>
</dbReference>
<dbReference type="Gene3D" id="1.10.1200.270">
    <property type="entry name" value="Methyltransferase, alpha-helical capping domain"/>
    <property type="match status" value="1"/>
</dbReference>
<dbReference type="Gene3D" id="3.40.50.150">
    <property type="entry name" value="Vaccinia Virus protein VP39"/>
    <property type="match status" value="1"/>
</dbReference>
<dbReference type="GO" id="GO:0008168">
    <property type="term" value="F:methyltransferase activity"/>
    <property type="evidence" value="ECO:0007669"/>
    <property type="project" value="UniProtKB-KW"/>
</dbReference>
<gene>
    <name evidence="2" type="ORF">SO802_002464</name>
</gene>
<evidence type="ECO:0000259" key="1">
    <source>
        <dbReference type="Pfam" id="PF13456"/>
    </source>
</evidence>
<dbReference type="EMBL" id="JAZDWU010000001">
    <property type="protein sequence ID" value="KAL0015395.1"/>
    <property type="molecule type" value="Genomic_DNA"/>
</dbReference>
<sequence>MASTQTGSSPMKGGNGEYSYAQNSSFQRQGVEAAKVLINEAIAEKLDLKQVISSKLFTIADLGRSTGPNTIIAVENIIEAVKLKDSDGTLIGACSKKLRFPLGAVEVEAKAIEFRLQFAKDLLIQDFILEGDSLVVFNALSEMSSLPSSIAAVIYGFVSASHEFRQVNFSHVRRQGNCLAHLLAKHALGIDDFSVWLEEIPCFLEQALLKDVM</sequence>
<dbReference type="Proteomes" id="UP001459277">
    <property type="component" value="Unassembled WGS sequence"/>
</dbReference>
<protein>
    <recommendedName>
        <fullName evidence="1">RNase H type-1 domain-containing protein</fullName>
    </recommendedName>
</protein>
<evidence type="ECO:0000313" key="3">
    <source>
        <dbReference type="Proteomes" id="UP001459277"/>
    </source>
</evidence>
<dbReference type="AlphaFoldDB" id="A0AAW2E1B7"/>
<dbReference type="GO" id="GO:0004523">
    <property type="term" value="F:RNA-DNA hybrid ribonuclease activity"/>
    <property type="evidence" value="ECO:0007669"/>
    <property type="project" value="InterPro"/>
</dbReference>
<name>A0AAW2E1B7_9ROSI</name>
<dbReference type="InterPro" id="IPR044730">
    <property type="entry name" value="RNase_H-like_dom_plant"/>
</dbReference>
<comment type="caution">
    <text evidence="2">The sequence shown here is derived from an EMBL/GenBank/DDBJ whole genome shotgun (WGS) entry which is preliminary data.</text>
</comment>
<dbReference type="InterPro" id="IPR012337">
    <property type="entry name" value="RNaseH-like_sf"/>
</dbReference>
<dbReference type="CDD" id="cd06222">
    <property type="entry name" value="RNase_H_like"/>
    <property type="match status" value="1"/>
</dbReference>
<dbReference type="SUPFAM" id="SSF53098">
    <property type="entry name" value="Ribonuclease H-like"/>
    <property type="match status" value="1"/>
</dbReference>
<dbReference type="InterPro" id="IPR052929">
    <property type="entry name" value="RNase_H-like_EbsB-rel"/>
</dbReference>
<proteinExistence type="predicted"/>
<dbReference type="InterPro" id="IPR002156">
    <property type="entry name" value="RNaseH_domain"/>
</dbReference>
<dbReference type="SUPFAM" id="SSF53335">
    <property type="entry name" value="S-adenosyl-L-methionine-dependent methyltransferases"/>
    <property type="match status" value="1"/>
</dbReference>